<keyword evidence="11" id="KW-0653">Protein transport</keyword>
<protein>
    <recommendedName>
        <fullName evidence="5">Sterol 3-beta-glucosyltransferase</fullName>
        <ecNumber evidence="4">2.4.1.173</ecNumber>
    </recommendedName>
    <alternativeName>
        <fullName evidence="19">Autophagy-related protein 26</fullName>
    </alternativeName>
</protein>
<dbReference type="InterPro" id="IPR011993">
    <property type="entry name" value="PH-like_dom_sf"/>
</dbReference>
<evidence type="ECO:0000256" key="1">
    <source>
        <dbReference type="ARBA" id="ARBA00004496"/>
    </source>
</evidence>
<dbReference type="GO" id="GO:0034045">
    <property type="term" value="C:phagophore assembly site membrane"/>
    <property type="evidence" value="ECO:0007669"/>
    <property type="project" value="UniProtKB-SubCell"/>
</dbReference>
<dbReference type="FunFam" id="3.40.50.2000:FF:000029">
    <property type="entry name" value="Sterol 3-beta-glucosyltransferase"/>
    <property type="match status" value="1"/>
</dbReference>
<evidence type="ECO:0000256" key="22">
    <source>
        <dbReference type="SAM" id="MobiDB-lite"/>
    </source>
</evidence>
<organism evidence="24 25">
    <name type="scientific">Aspergillus versicolor CBS 583.65</name>
    <dbReference type="NCBI Taxonomy" id="1036611"/>
    <lineage>
        <taxon>Eukaryota</taxon>
        <taxon>Fungi</taxon>
        <taxon>Dikarya</taxon>
        <taxon>Ascomycota</taxon>
        <taxon>Pezizomycotina</taxon>
        <taxon>Eurotiomycetes</taxon>
        <taxon>Eurotiomycetidae</taxon>
        <taxon>Eurotiales</taxon>
        <taxon>Aspergillaceae</taxon>
        <taxon>Aspergillus</taxon>
        <taxon>Aspergillus subgen. Nidulantes</taxon>
    </lineage>
</organism>
<feature type="compositionally biased region" description="Basic and acidic residues" evidence="22">
    <location>
        <begin position="34"/>
        <end position="43"/>
    </location>
</feature>
<feature type="compositionally biased region" description="Low complexity" evidence="22">
    <location>
        <begin position="1310"/>
        <end position="1324"/>
    </location>
</feature>
<feature type="compositionally biased region" description="Polar residues" evidence="22">
    <location>
        <begin position="478"/>
        <end position="489"/>
    </location>
</feature>
<keyword evidence="25" id="KW-1185">Reference proteome</keyword>
<evidence type="ECO:0000256" key="3">
    <source>
        <dbReference type="ARBA" id="ARBA00006962"/>
    </source>
</evidence>
<evidence type="ECO:0000256" key="19">
    <source>
        <dbReference type="ARBA" id="ARBA00029843"/>
    </source>
</evidence>
<dbReference type="EMBL" id="KV878130">
    <property type="protein sequence ID" value="OJJ03466.1"/>
    <property type="molecule type" value="Genomic_DNA"/>
</dbReference>
<dbReference type="FunFam" id="3.40.50.2000:FF:000009">
    <property type="entry name" value="Sterol 3-beta-glucosyltransferase UGT80A2"/>
    <property type="match status" value="1"/>
</dbReference>
<evidence type="ECO:0000256" key="7">
    <source>
        <dbReference type="ARBA" id="ARBA00022490"/>
    </source>
</evidence>
<keyword evidence="13" id="KW-0072">Autophagy</keyword>
<dbReference type="CDD" id="cd03784">
    <property type="entry name" value="GT1_Gtf-like"/>
    <property type="match status" value="1"/>
</dbReference>
<sequence>MRPFKDDRKQRVERRPSGNKQSISRSMFSGSFPERLKEDHDDSQMDYTAPPGGSQSGDGLQYMHQSLLSLIAAVGSRTESGARIDSSSDGEEHIDKKSSSTFGESSSQQNTTPSETSGTKQVSSTPQTRTGSKERGRRHRRSISDHKLFRPFKLGSVNQDEGRDEPSISGKLSPFPALPRPRSATPRAAPVLSRMVEARALLDTESPEDSPQSSSPEGKNDDTSQQPAASPLSLRLMEMFHFAAPEKVVVEYSCYLLQSMLLQGYMYVTDGHVCFYAYLPKKSTIAIKSGYVYKRGRKNPTYNRYWFSLKKDVLSYYADSSNLYFPSGQIDLRYGISASLTESKEKGRDSRDFQVTTDHRTYYFRADSSANAKEWVRSLQKVIFRTHNEGESIKISFPIEKILDIEESPMAEIAETFKLRVVDEESYAIDEYYFTFFDSGRDAFNLLRDLIRDTPTKDPSPSKSPLPDHTAHPRRSRGSQNRWSITSGGPSRRRSASTGVLSADAGTDKSPRMKQQDSSTSFVNSIDQITESSAVLQSMTDTTESASQILNRSDVFHSPTIQKWQRRTSDAAKPNRRCSDEMAKSITEHAPDALSQTREDLYAAYSSEQGSKDASKLYSPAALNDLVKAGSYPLQRAAGFAEYLKSRSREMSTLLATESMGYIEKVSGMWAGGRRHYGDLEGVLPDDRALYPETPEQSVKDGDSFRAHFALPRTEKLEAIYFAYLHRALPLYGKIYISQNKVCFRSLLPGTRTKMILPLRDIENVEKEKGFQFGYHGLVVVVRGYEELFFEFNTSDARDDCAITVIRQLEPVKLLAESGLLSQQESDESEGAQIEHRMLEEARLNASTEQTLRSQLSESSELRSIFDDPRASIVDFKPPEPLTITCLTIGSRGDVQPYIALCKGLLAEGHKARIATHAEFEPWVRKHGIDFAPVDGDPAELMRLCVENGMFTLSFLREATAKFRGWIDDLLLSAWTACQGSDLIIESPSAMAGIHVAEALRIPYFRGFTMPWSRTRAYPHAFAVPEHKMGGAYNYITYVMFENVFWKAISGQVNRWRMNELGLKATSLDKMQPNKVPFIYNFSPSVVPPPLDFPDWVRITGYWFLSESSDWTPPTELAEFIQRARDDGKKIVYIGFGSIVVSDPSALTRTVVESVLKADVRCILSKGWSSRLGDPASTKSEIPLPPEIHQIQSAPHDWLFSQIDAAVHHGGAGTTGASLRAGVPTIAKPFFGDQFFFGNRIEDLGVGICMKKLNVSIFSRALWTTTHDERMIVRARQLGERIRSEDGVATAIQAIYRDLEYATTLTRQRSSISSTPFSPTPTTKTADEDADDDIGDITEWTLVSDDDDISFTKRVRDRAVSGADNHPERLFLGD</sequence>
<feature type="region of interest" description="Disordered" evidence="22">
    <location>
        <begin position="454"/>
        <end position="523"/>
    </location>
</feature>
<dbReference type="InterPro" id="IPR004182">
    <property type="entry name" value="GRAM"/>
</dbReference>
<evidence type="ECO:0000256" key="2">
    <source>
        <dbReference type="ARBA" id="ARBA00004623"/>
    </source>
</evidence>
<keyword evidence="12" id="KW-0752">Steroid biosynthesis</keyword>
<keyword evidence="7" id="KW-0963">Cytoplasm</keyword>
<dbReference type="EC" id="2.4.1.173" evidence="4"/>
<dbReference type="VEuPathDB" id="FungiDB:ASPVEDRAFT_733208"/>
<gene>
    <name evidence="24" type="ORF">ASPVEDRAFT_733208</name>
</gene>
<dbReference type="InterPro" id="IPR004276">
    <property type="entry name" value="GlycoTrans_28_N"/>
</dbReference>
<dbReference type="InterPro" id="IPR002213">
    <property type="entry name" value="UDP_glucos_trans"/>
</dbReference>
<comment type="catalytic activity">
    <reaction evidence="21">
        <text>a sterol + UDP-alpha-D-glucose = a sterol 3-beta-D-glucoside + UDP + H(+)</text>
        <dbReference type="Rhea" id="RHEA:22724"/>
        <dbReference type="ChEBI" id="CHEBI:15378"/>
        <dbReference type="ChEBI" id="CHEBI:15889"/>
        <dbReference type="ChEBI" id="CHEBI:37424"/>
        <dbReference type="ChEBI" id="CHEBI:58223"/>
        <dbReference type="ChEBI" id="CHEBI:58885"/>
        <dbReference type="EC" id="2.4.1.173"/>
    </reaction>
    <physiologicalReaction direction="left-to-right" evidence="21">
        <dbReference type="Rhea" id="RHEA:22725"/>
    </physiologicalReaction>
</comment>
<dbReference type="FunFam" id="2.30.29.30:FF:000303">
    <property type="entry name" value="Sterol 3-beta-glucosyltransferase"/>
    <property type="match status" value="1"/>
</dbReference>
<dbReference type="Gene3D" id="2.30.29.30">
    <property type="entry name" value="Pleckstrin-homology domain (PH domain)/Phosphotyrosine-binding domain (PTB)"/>
    <property type="match status" value="2"/>
</dbReference>
<proteinExistence type="inferred from homology"/>
<keyword evidence="15" id="KW-0443">Lipid metabolism</keyword>
<keyword evidence="10" id="KW-0808">Transferase</keyword>
<accession>A0A1L9PPT9</accession>
<reference evidence="25" key="1">
    <citation type="journal article" date="2017" name="Genome Biol.">
        <title>Comparative genomics reveals high biological diversity and specific adaptations in the industrially and medically important fungal genus Aspergillus.</title>
        <authorList>
            <person name="de Vries R.P."/>
            <person name="Riley R."/>
            <person name="Wiebenga A."/>
            <person name="Aguilar-Osorio G."/>
            <person name="Amillis S."/>
            <person name="Uchima C.A."/>
            <person name="Anderluh G."/>
            <person name="Asadollahi M."/>
            <person name="Askin M."/>
            <person name="Barry K."/>
            <person name="Battaglia E."/>
            <person name="Bayram O."/>
            <person name="Benocci T."/>
            <person name="Braus-Stromeyer S.A."/>
            <person name="Caldana C."/>
            <person name="Canovas D."/>
            <person name="Cerqueira G.C."/>
            <person name="Chen F."/>
            <person name="Chen W."/>
            <person name="Choi C."/>
            <person name="Clum A."/>
            <person name="Dos Santos R.A."/>
            <person name="Damasio A.R."/>
            <person name="Diallinas G."/>
            <person name="Emri T."/>
            <person name="Fekete E."/>
            <person name="Flipphi M."/>
            <person name="Freyberg S."/>
            <person name="Gallo A."/>
            <person name="Gournas C."/>
            <person name="Habgood R."/>
            <person name="Hainaut M."/>
            <person name="Harispe M.L."/>
            <person name="Henrissat B."/>
            <person name="Hilden K.S."/>
            <person name="Hope R."/>
            <person name="Hossain A."/>
            <person name="Karabika E."/>
            <person name="Karaffa L."/>
            <person name="Karanyi Z."/>
            <person name="Krasevec N."/>
            <person name="Kuo A."/>
            <person name="Kusch H."/>
            <person name="LaButti K."/>
            <person name="Lagendijk E.L."/>
            <person name="Lapidus A."/>
            <person name="Levasseur A."/>
            <person name="Lindquist E."/>
            <person name="Lipzen A."/>
            <person name="Logrieco A.F."/>
            <person name="MacCabe A."/>
            <person name="Maekelae M.R."/>
            <person name="Malavazi I."/>
            <person name="Melin P."/>
            <person name="Meyer V."/>
            <person name="Mielnichuk N."/>
            <person name="Miskei M."/>
            <person name="Molnar A.P."/>
            <person name="Mule G."/>
            <person name="Ngan C.Y."/>
            <person name="Orejas M."/>
            <person name="Orosz E."/>
            <person name="Ouedraogo J.P."/>
            <person name="Overkamp K.M."/>
            <person name="Park H.-S."/>
            <person name="Perrone G."/>
            <person name="Piumi F."/>
            <person name="Punt P.J."/>
            <person name="Ram A.F."/>
            <person name="Ramon A."/>
            <person name="Rauscher S."/>
            <person name="Record E."/>
            <person name="Riano-Pachon D.M."/>
            <person name="Robert V."/>
            <person name="Roehrig J."/>
            <person name="Ruller R."/>
            <person name="Salamov A."/>
            <person name="Salih N.S."/>
            <person name="Samson R.A."/>
            <person name="Sandor E."/>
            <person name="Sanguinetti M."/>
            <person name="Schuetze T."/>
            <person name="Sepcic K."/>
            <person name="Shelest E."/>
            <person name="Sherlock G."/>
            <person name="Sophianopoulou V."/>
            <person name="Squina F.M."/>
            <person name="Sun H."/>
            <person name="Susca A."/>
            <person name="Todd R.B."/>
            <person name="Tsang A."/>
            <person name="Unkles S.E."/>
            <person name="van de Wiele N."/>
            <person name="van Rossen-Uffink D."/>
            <person name="Oliveira J.V."/>
            <person name="Vesth T.C."/>
            <person name="Visser J."/>
            <person name="Yu J.-H."/>
            <person name="Zhou M."/>
            <person name="Andersen M.R."/>
            <person name="Archer D.B."/>
            <person name="Baker S.E."/>
            <person name="Benoit I."/>
            <person name="Brakhage A.A."/>
            <person name="Braus G.H."/>
            <person name="Fischer R."/>
            <person name="Frisvad J.C."/>
            <person name="Goldman G.H."/>
            <person name="Houbraken J."/>
            <person name="Oakley B."/>
            <person name="Pocsi I."/>
            <person name="Scazzocchio C."/>
            <person name="Seiboth B."/>
            <person name="vanKuyk P.A."/>
            <person name="Wortman J."/>
            <person name="Dyer P.S."/>
            <person name="Grigoriev I.V."/>
        </authorList>
    </citation>
    <scope>NUCLEOTIDE SEQUENCE [LARGE SCALE GENOMIC DNA]</scope>
    <source>
        <strain evidence="25">CBS 583.65</strain>
    </source>
</reference>
<feature type="region of interest" description="Disordered" evidence="22">
    <location>
        <begin position="1"/>
        <end position="61"/>
    </location>
</feature>
<evidence type="ECO:0000256" key="16">
    <source>
        <dbReference type="ARBA" id="ARBA00023136"/>
    </source>
</evidence>
<evidence type="ECO:0000256" key="14">
    <source>
        <dbReference type="ARBA" id="ARBA00023011"/>
    </source>
</evidence>
<evidence type="ECO:0000256" key="4">
    <source>
        <dbReference type="ARBA" id="ARBA00012650"/>
    </source>
</evidence>
<dbReference type="InterPro" id="IPR001849">
    <property type="entry name" value="PH_domain"/>
</dbReference>
<dbReference type="FunFam" id="2.30.29.30:FF:000560">
    <property type="entry name" value="Sterol 3-beta-glucosyltransferase"/>
    <property type="match status" value="1"/>
</dbReference>
<feature type="compositionally biased region" description="Polar residues" evidence="22">
    <location>
        <begin position="18"/>
        <end position="29"/>
    </location>
</feature>
<dbReference type="PANTHER" id="PTHR48050:SF25">
    <property type="entry name" value="STEROL 3-BETA-GLUCOSYLTRANSFERASE"/>
    <property type="match status" value="1"/>
</dbReference>
<dbReference type="GeneID" id="63731716"/>
<evidence type="ECO:0000256" key="9">
    <source>
        <dbReference type="ARBA" id="ARBA00022676"/>
    </source>
</evidence>
<keyword evidence="9" id="KW-0328">Glycosyltransferase</keyword>
<dbReference type="CDD" id="cd13215">
    <property type="entry name" value="PH-GRAM1_AGT26"/>
    <property type="match status" value="1"/>
</dbReference>
<feature type="compositionally biased region" description="Basic and acidic residues" evidence="22">
    <location>
        <begin position="506"/>
        <end position="515"/>
    </location>
</feature>
<feature type="compositionally biased region" description="Low complexity" evidence="22">
    <location>
        <begin position="180"/>
        <end position="190"/>
    </location>
</feature>
<dbReference type="Pfam" id="PF06722">
    <property type="entry name" value="EryCIII-like_C"/>
    <property type="match status" value="1"/>
</dbReference>
<dbReference type="Proteomes" id="UP000184073">
    <property type="component" value="Unassembled WGS sequence"/>
</dbReference>
<keyword evidence="14" id="KW-0756">Sterol biosynthesis</keyword>
<dbReference type="GO" id="GO:0006914">
    <property type="term" value="P:autophagy"/>
    <property type="evidence" value="ECO:0007669"/>
    <property type="project" value="UniProtKB-KW"/>
</dbReference>
<evidence type="ECO:0000256" key="15">
    <source>
        <dbReference type="ARBA" id="ARBA00023098"/>
    </source>
</evidence>
<keyword evidence="18" id="KW-0753">Steroid metabolism</keyword>
<dbReference type="OrthoDB" id="10261837at2759"/>
<keyword evidence="8" id="KW-0444">Lipid biosynthesis</keyword>
<dbReference type="GO" id="GO:0015031">
    <property type="term" value="P:protein transport"/>
    <property type="evidence" value="ECO:0007669"/>
    <property type="project" value="UniProtKB-KW"/>
</dbReference>
<feature type="region of interest" description="Disordered" evidence="22">
    <location>
        <begin position="203"/>
        <end position="228"/>
    </location>
</feature>
<evidence type="ECO:0000256" key="8">
    <source>
        <dbReference type="ARBA" id="ARBA00022516"/>
    </source>
</evidence>
<dbReference type="InterPro" id="IPR010610">
    <property type="entry name" value="EryCIII-like_C"/>
</dbReference>
<comment type="subcellular location">
    <subcellularLocation>
        <location evidence="1">Cytoplasm</location>
    </subcellularLocation>
    <subcellularLocation>
        <location evidence="2">Preautophagosomal structure membrane</location>
        <topology evidence="2">Peripheral membrane protein</topology>
    </subcellularLocation>
</comment>
<feature type="region of interest" description="Disordered" evidence="22">
    <location>
        <begin position="1310"/>
        <end position="1331"/>
    </location>
</feature>
<evidence type="ECO:0000313" key="25">
    <source>
        <dbReference type="Proteomes" id="UP000184073"/>
    </source>
</evidence>
<evidence type="ECO:0000313" key="24">
    <source>
        <dbReference type="EMBL" id="OJJ03466.1"/>
    </source>
</evidence>
<dbReference type="SUPFAM" id="SSF50729">
    <property type="entry name" value="PH domain-like"/>
    <property type="match status" value="1"/>
</dbReference>
<comment type="similarity">
    <text evidence="3">Belongs to the glycosyltransferase 28 family.</text>
</comment>
<dbReference type="STRING" id="1036611.A0A1L9PPT9"/>
<feature type="compositionally biased region" description="Low complexity" evidence="22">
    <location>
        <begin position="457"/>
        <end position="468"/>
    </location>
</feature>
<feature type="compositionally biased region" description="Basic and acidic residues" evidence="22">
    <location>
        <begin position="1"/>
        <end position="16"/>
    </location>
</feature>
<dbReference type="PROSITE" id="PS50003">
    <property type="entry name" value="PH_DOMAIN"/>
    <property type="match status" value="1"/>
</dbReference>
<dbReference type="GO" id="GO:0016906">
    <property type="term" value="F:sterol 3-beta-glucosyltransferase activity"/>
    <property type="evidence" value="ECO:0007669"/>
    <property type="project" value="UniProtKB-EC"/>
</dbReference>
<evidence type="ECO:0000256" key="21">
    <source>
        <dbReference type="ARBA" id="ARBA00049453"/>
    </source>
</evidence>
<dbReference type="GO" id="GO:0016126">
    <property type="term" value="P:sterol biosynthetic process"/>
    <property type="evidence" value="ECO:0007669"/>
    <property type="project" value="UniProtKB-KW"/>
</dbReference>
<evidence type="ECO:0000259" key="23">
    <source>
        <dbReference type="PROSITE" id="PS50003"/>
    </source>
</evidence>
<dbReference type="InterPro" id="IPR048065">
    <property type="entry name" value="ATG26_PH_GRAM2"/>
</dbReference>
<dbReference type="Pfam" id="PF02893">
    <property type="entry name" value="GRAM"/>
    <property type="match status" value="2"/>
</dbReference>
<dbReference type="SUPFAM" id="SSF53756">
    <property type="entry name" value="UDP-Glycosyltransferase/glycogen phosphorylase"/>
    <property type="match status" value="1"/>
</dbReference>
<name>A0A1L9PPT9_ASPVE</name>
<dbReference type="InterPro" id="IPR050426">
    <property type="entry name" value="Glycosyltransferase_28"/>
</dbReference>
<keyword evidence="6" id="KW-0813">Transport</keyword>
<dbReference type="Pfam" id="PF00169">
    <property type="entry name" value="PH"/>
    <property type="match status" value="1"/>
</dbReference>
<evidence type="ECO:0000256" key="12">
    <source>
        <dbReference type="ARBA" id="ARBA00022955"/>
    </source>
</evidence>
<evidence type="ECO:0000256" key="5">
    <source>
        <dbReference type="ARBA" id="ARBA00017894"/>
    </source>
</evidence>
<dbReference type="Pfam" id="PF03033">
    <property type="entry name" value="Glyco_transf_28"/>
    <property type="match status" value="1"/>
</dbReference>
<evidence type="ECO:0000256" key="17">
    <source>
        <dbReference type="ARBA" id="ARBA00023166"/>
    </source>
</evidence>
<dbReference type="Gene3D" id="3.40.50.2000">
    <property type="entry name" value="Glycogen Phosphorylase B"/>
    <property type="match status" value="2"/>
</dbReference>
<comment type="catalytic activity">
    <reaction evidence="20">
        <text>ergosterol + UDP-alpha-D-glucose = ergosteryl 3-beta-D-glucoside + UDP + H(+)</text>
        <dbReference type="Rhea" id="RHEA:61836"/>
        <dbReference type="ChEBI" id="CHEBI:15378"/>
        <dbReference type="ChEBI" id="CHEBI:16933"/>
        <dbReference type="ChEBI" id="CHEBI:52973"/>
        <dbReference type="ChEBI" id="CHEBI:58223"/>
        <dbReference type="ChEBI" id="CHEBI:58885"/>
    </reaction>
    <physiologicalReaction direction="left-to-right" evidence="20">
        <dbReference type="Rhea" id="RHEA:61837"/>
    </physiologicalReaction>
</comment>
<feature type="domain" description="PH" evidence="23">
    <location>
        <begin position="285"/>
        <end position="384"/>
    </location>
</feature>
<dbReference type="InterPro" id="IPR048066">
    <property type="entry name" value="ATG26_PH_GRAM1"/>
</dbReference>
<dbReference type="GO" id="GO:0005975">
    <property type="term" value="P:carbohydrate metabolic process"/>
    <property type="evidence" value="ECO:0007669"/>
    <property type="project" value="InterPro"/>
</dbReference>
<dbReference type="PANTHER" id="PTHR48050">
    <property type="entry name" value="STEROL 3-BETA-GLUCOSYLTRANSFERASE"/>
    <property type="match status" value="1"/>
</dbReference>
<evidence type="ECO:0000256" key="18">
    <source>
        <dbReference type="ARBA" id="ARBA00023221"/>
    </source>
</evidence>
<feature type="compositionally biased region" description="Polar residues" evidence="22">
    <location>
        <begin position="108"/>
        <end position="130"/>
    </location>
</feature>
<evidence type="ECO:0000256" key="20">
    <source>
        <dbReference type="ARBA" id="ARBA00047886"/>
    </source>
</evidence>
<evidence type="ECO:0000256" key="13">
    <source>
        <dbReference type="ARBA" id="ARBA00023006"/>
    </source>
</evidence>
<evidence type="ECO:0000256" key="10">
    <source>
        <dbReference type="ARBA" id="ARBA00022679"/>
    </source>
</evidence>
<evidence type="ECO:0000256" key="6">
    <source>
        <dbReference type="ARBA" id="ARBA00022448"/>
    </source>
</evidence>
<dbReference type="RefSeq" id="XP_040669228.1">
    <property type="nucleotide sequence ID" value="XM_040816205.1"/>
</dbReference>
<evidence type="ECO:0000256" key="11">
    <source>
        <dbReference type="ARBA" id="ARBA00022927"/>
    </source>
</evidence>
<keyword evidence="17" id="KW-1207">Sterol metabolism</keyword>
<keyword evidence="16" id="KW-0472">Membrane</keyword>
<dbReference type="CDD" id="cd13216">
    <property type="entry name" value="PH-GRAM2_AGT26"/>
    <property type="match status" value="1"/>
</dbReference>
<dbReference type="SMART" id="SM00568">
    <property type="entry name" value="GRAM"/>
    <property type="match status" value="2"/>
</dbReference>
<dbReference type="SMART" id="SM00233">
    <property type="entry name" value="PH"/>
    <property type="match status" value="1"/>
</dbReference>
<feature type="region of interest" description="Disordered" evidence="22">
    <location>
        <begin position="77"/>
        <end position="190"/>
    </location>
</feature>